<reference evidence="1 2" key="1">
    <citation type="submission" date="2019-03" db="EMBL/GenBank/DDBJ databases">
        <title>Genomic analyses of the natural microbiome of Caenorhabditis elegans.</title>
        <authorList>
            <person name="Samuel B."/>
        </authorList>
    </citation>
    <scope>NUCLEOTIDE SEQUENCE [LARGE SCALE GENOMIC DNA]</scope>
    <source>
        <strain evidence="1 2">JUb18</strain>
    </source>
</reference>
<dbReference type="AlphaFoldDB" id="A0A4R6RWI3"/>
<accession>A0A4R6RWI3</accession>
<organism evidence="1 2">
    <name type="scientific">Leucobacter luti</name>
    <dbReference type="NCBI Taxonomy" id="340320"/>
    <lineage>
        <taxon>Bacteria</taxon>
        <taxon>Bacillati</taxon>
        <taxon>Actinomycetota</taxon>
        <taxon>Actinomycetes</taxon>
        <taxon>Micrococcales</taxon>
        <taxon>Microbacteriaceae</taxon>
        <taxon>Leucobacter</taxon>
    </lineage>
</organism>
<sequence>MSELPPCPKAAALGGLVDPRDYAAFGAGWCDGIARCTASPAPIEVVEDLALLLESAALVERISPPV</sequence>
<name>A0A4R6RWI3_9MICO</name>
<comment type="caution">
    <text evidence="1">The sequence shown here is derived from an EMBL/GenBank/DDBJ whole genome shotgun (WGS) entry which is preliminary data.</text>
</comment>
<gene>
    <name evidence="1" type="ORF">EDF62_1995</name>
</gene>
<keyword evidence="2" id="KW-1185">Reference proteome</keyword>
<dbReference type="EMBL" id="SNYA01000005">
    <property type="protein sequence ID" value="TDP91380.1"/>
    <property type="molecule type" value="Genomic_DNA"/>
</dbReference>
<evidence type="ECO:0000313" key="1">
    <source>
        <dbReference type="EMBL" id="TDP91380.1"/>
    </source>
</evidence>
<protein>
    <submittedName>
        <fullName evidence="1">Uncharacterized protein</fullName>
    </submittedName>
</protein>
<proteinExistence type="predicted"/>
<evidence type="ECO:0000313" key="2">
    <source>
        <dbReference type="Proteomes" id="UP000295601"/>
    </source>
</evidence>
<dbReference type="Proteomes" id="UP000295601">
    <property type="component" value="Unassembled WGS sequence"/>
</dbReference>